<dbReference type="AlphaFoldDB" id="A0AAD6YYF3"/>
<evidence type="ECO:0008006" key="3">
    <source>
        <dbReference type="Google" id="ProtNLM"/>
    </source>
</evidence>
<organism evidence="1 2">
    <name type="scientific">Mycena albidolilacea</name>
    <dbReference type="NCBI Taxonomy" id="1033008"/>
    <lineage>
        <taxon>Eukaryota</taxon>
        <taxon>Fungi</taxon>
        <taxon>Dikarya</taxon>
        <taxon>Basidiomycota</taxon>
        <taxon>Agaricomycotina</taxon>
        <taxon>Agaricomycetes</taxon>
        <taxon>Agaricomycetidae</taxon>
        <taxon>Agaricales</taxon>
        <taxon>Marasmiineae</taxon>
        <taxon>Mycenaceae</taxon>
        <taxon>Mycena</taxon>
    </lineage>
</organism>
<accession>A0AAD6YYF3</accession>
<evidence type="ECO:0000313" key="2">
    <source>
        <dbReference type="Proteomes" id="UP001218218"/>
    </source>
</evidence>
<gene>
    <name evidence="1" type="ORF">DFH08DRAFT_794956</name>
</gene>
<dbReference type="Gene3D" id="3.80.10.10">
    <property type="entry name" value="Ribonuclease Inhibitor"/>
    <property type="match status" value="1"/>
</dbReference>
<protein>
    <recommendedName>
        <fullName evidence="3">F-box domain-containing protein</fullName>
    </recommendedName>
</protein>
<comment type="caution">
    <text evidence="1">The sequence shown here is derived from an EMBL/GenBank/DDBJ whole genome shotgun (WGS) entry which is preliminary data.</text>
</comment>
<sequence>MHCCLRVQELLALIFSHLDTIEHSGCRSYSSRQPTLQDLAVLARTCSTFRGPALDHLWRFSTLANLLRCMPADLWVVNEAREPLWKCDMHPRRPIRAEDWNRVLVYAPRIQNLYSTSWDCDLSPILPMISVCLPDQLLPNLQTLYWWPSEADFHFIHLFLGPTITEINFSGSSIPAVSLLPTLALKCPTLKNVSITTGEKRAVSAFLRSLECVEFVHVDSMDHSALEHLSRLPTLTVLELNILPTPLSLSPRLDLQPFAVLRKLRLGSLNIETITQFLRSCKGVSLRSLDLDVQTCPTTAESHEFYRALSASVSRSSLTDVNFDVGIGDFDGNSPNLRIHRESIRLLVGFTNLVTINISSPVGIDLDDTTAADLARAWPHLEKMHMTSYGVCRSLPNATLECLHSFAMWCPRLASLTITFDGTSVPTPPSAVLGTSQHALKLINVAHSRISTAIAPVAQFLSAIFPDLKRIRTSRDGFDNEDPEEMGLHGEAIAFHDLWKEVELLLVIREENHLGG</sequence>
<evidence type="ECO:0000313" key="1">
    <source>
        <dbReference type="EMBL" id="KAJ7301740.1"/>
    </source>
</evidence>
<name>A0AAD6YYF3_9AGAR</name>
<dbReference type="SUPFAM" id="SSF52047">
    <property type="entry name" value="RNI-like"/>
    <property type="match status" value="1"/>
</dbReference>
<reference evidence="1" key="1">
    <citation type="submission" date="2023-03" db="EMBL/GenBank/DDBJ databases">
        <title>Massive genome expansion in bonnet fungi (Mycena s.s.) driven by repeated elements and novel gene families across ecological guilds.</title>
        <authorList>
            <consortium name="Lawrence Berkeley National Laboratory"/>
            <person name="Harder C.B."/>
            <person name="Miyauchi S."/>
            <person name="Viragh M."/>
            <person name="Kuo A."/>
            <person name="Thoen E."/>
            <person name="Andreopoulos B."/>
            <person name="Lu D."/>
            <person name="Skrede I."/>
            <person name="Drula E."/>
            <person name="Henrissat B."/>
            <person name="Morin E."/>
            <person name="Kohler A."/>
            <person name="Barry K."/>
            <person name="LaButti K."/>
            <person name="Morin E."/>
            <person name="Salamov A."/>
            <person name="Lipzen A."/>
            <person name="Mereny Z."/>
            <person name="Hegedus B."/>
            <person name="Baldrian P."/>
            <person name="Stursova M."/>
            <person name="Weitz H."/>
            <person name="Taylor A."/>
            <person name="Grigoriev I.V."/>
            <person name="Nagy L.G."/>
            <person name="Martin F."/>
            <person name="Kauserud H."/>
        </authorList>
    </citation>
    <scope>NUCLEOTIDE SEQUENCE</scope>
    <source>
        <strain evidence="1">CBHHK002</strain>
    </source>
</reference>
<proteinExistence type="predicted"/>
<dbReference type="Proteomes" id="UP001218218">
    <property type="component" value="Unassembled WGS sequence"/>
</dbReference>
<dbReference type="EMBL" id="JARIHO010000128">
    <property type="protein sequence ID" value="KAJ7301740.1"/>
    <property type="molecule type" value="Genomic_DNA"/>
</dbReference>
<dbReference type="InterPro" id="IPR032675">
    <property type="entry name" value="LRR_dom_sf"/>
</dbReference>
<keyword evidence="2" id="KW-1185">Reference proteome</keyword>